<dbReference type="SUPFAM" id="SSF52980">
    <property type="entry name" value="Restriction endonuclease-like"/>
    <property type="match status" value="1"/>
</dbReference>
<dbReference type="Gene3D" id="3.40.1350.10">
    <property type="match status" value="1"/>
</dbReference>
<dbReference type="InterPro" id="IPR011335">
    <property type="entry name" value="Restrct_endonuc-II-like"/>
</dbReference>
<dbReference type="InterPro" id="IPR011856">
    <property type="entry name" value="tRNA_endonuc-like_dom_sf"/>
</dbReference>
<dbReference type="EMBL" id="UFAJ01001187">
    <property type="protein sequence ID" value="SSD62148.1"/>
    <property type="molecule type" value="Genomic_DNA"/>
</dbReference>
<evidence type="ECO:0000256" key="1">
    <source>
        <dbReference type="ARBA" id="ARBA00004173"/>
    </source>
</evidence>
<evidence type="ECO:0000256" key="4">
    <source>
        <dbReference type="ARBA" id="ARBA00023128"/>
    </source>
</evidence>
<dbReference type="PANTHER" id="PTHR28133">
    <property type="entry name" value="REQUIRED FOR RESPIRATORY GROWTH PROTEIN 7, MITOCHONDRIAL"/>
    <property type="match status" value="1"/>
</dbReference>
<sequence>MTRFQSKYIQLIKNYIKSSNGIKRGSTVFQGTLYEYTVMNEVSQLFDNKISDLLKIGGSYDHGIDIVGKYLQKNTLLIQCKCFQKQKLTGKEIREFMGAVSMFKELNSIKNNDNQQVLSLIASPNLITKDGILVMNKLPIPMVYLQISKLKVDTFATQGIKPMTGKIIAMYENDCSLKTYKISALHKMP</sequence>
<evidence type="ECO:0000313" key="6">
    <source>
        <dbReference type="Proteomes" id="UP000262825"/>
    </source>
</evidence>
<dbReference type="VEuPathDB" id="FungiDB:SCODWIG_03910"/>
<accession>A0A376BBS8</accession>
<evidence type="ECO:0000313" key="5">
    <source>
        <dbReference type="EMBL" id="SSD62148.1"/>
    </source>
</evidence>
<evidence type="ECO:0000256" key="2">
    <source>
        <dbReference type="ARBA" id="ARBA00009554"/>
    </source>
</evidence>
<keyword evidence="4" id="KW-0496">Mitochondrion</keyword>
<dbReference type="GO" id="GO:0005739">
    <property type="term" value="C:mitochondrion"/>
    <property type="evidence" value="ECO:0007669"/>
    <property type="project" value="UniProtKB-SubCell"/>
</dbReference>
<dbReference type="GO" id="GO:0003676">
    <property type="term" value="F:nucleic acid binding"/>
    <property type="evidence" value="ECO:0007669"/>
    <property type="project" value="InterPro"/>
</dbReference>
<protein>
    <recommendedName>
        <fullName evidence="3">Required for respiratory growth protein 7, mitochondrial</fullName>
    </recommendedName>
</protein>
<comment type="subcellular location">
    <subcellularLocation>
        <location evidence="1">Mitochondrion</location>
    </subcellularLocation>
</comment>
<name>A0A376BBS8_9ASCO</name>
<keyword evidence="6" id="KW-1185">Reference proteome</keyword>
<dbReference type="GO" id="GO:0006302">
    <property type="term" value="P:double-strand break repair"/>
    <property type="evidence" value="ECO:0007669"/>
    <property type="project" value="UniProtKB-ARBA"/>
</dbReference>
<dbReference type="PANTHER" id="PTHR28133:SF1">
    <property type="entry name" value="REQUIRED FOR RESPIRATORY GROWTH PROTEIN 7, MITOCHONDRIAL"/>
    <property type="match status" value="1"/>
</dbReference>
<comment type="similarity">
    <text evidence="2">Belongs to the RRG7 family.</text>
</comment>
<gene>
    <name evidence="5" type="ORF">SCODWIG_03910</name>
</gene>
<dbReference type="AlphaFoldDB" id="A0A376BBS8"/>
<dbReference type="OrthoDB" id="3971222at2759"/>
<dbReference type="InterPro" id="IPR018828">
    <property type="entry name" value="RRG7"/>
</dbReference>
<evidence type="ECO:0000256" key="3">
    <source>
        <dbReference type="ARBA" id="ARBA00014638"/>
    </source>
</evidence>
<dbReference type="Pfam" id="PF10356">
    <property type="entry name" value="RRG7"/>
    <property type="match status" value="2"/>
</dbReference>
<organism evidence="5 6">
    <name type="scientific">Saccharomycodes ludwigii</name>
    <dbReference type="NCBI Taxonomy" id="36035"/>
    <lineage>
        <taxon>Eukaryota</taxon>
        <taxon>Fungi</taxon>
        <taxon>Dikarya</taxon>
        <taxon>Ascomycota</taxon>
        <taxon>Saccharomycotina</taxon>
        <taxon>Saccharomycetes</taxon>
        <taxon>Saccharomycodales</taxon>
        <taxon>Saccharomycodaceae</taxon>
        <taxon>Saccharomycodes</taxon>
    </lineage>
</organism>
<dbReference type="Proteomes" id="UP000262825">
    <property type="component" value="Unassembled WGS sequence"/>
</dbReference>
<proteinExistence type="inferred from homology"/>
<reference evidence="6" key="1">
    <citation type="submission" date="2018-06" db="EMBL/GenBank/DDBJ databases">
        <authorList>
            <person name="Guldener U."/>
        </authorList>
    </citation>
    <scope>NUCLEOTIDE SEQUENCE [LARGE SCALE GENOMIC DNA]</scope>
    <source>
        <strain evidence="6">UTAD17</strain>
    </source>
</reference>